<feature type="signal peptide" evidence="2">
    <location>
        <begin position="1"/>
        <end position="21"/>
    </location>
</feature>
<feature type="chain" id="PRO_5045535456" evidence="2">
    <location>
        <begin position="22"/>
        <end position="85"/>
    </location>
</feature>
<feature type="region of interest" description="Disordered" evidence="1">
    <location>
        <begin position="24"/>
        <end position="61"/>
    </location>
</feature>
<sequence>MSKLIPMACLALLGTAGQAWASAQKEQAAGRTHRRRAGSLPVSSKPRFHDTEPSLDTAGTERRDVSACIFQCKCQTTARFWQAGL</sequence>
<dbReference type="Proteomes" id="UP001596086">
    <property type="component" value="Unassembled WGS sequence"/>
</dbReference>
<dbReference type="EMBL" id="JBHSMZ010000026">
    <property type="protein sequence ID" value="MFC5552219.1"/>
    <property type="molecule type" value="Genomic_DNA"/>
</dbReference>
<proteinExistence type="predicted"/>
<evidence type="ECO:0000313" key="3">
    <source>
        <dbReference type="EMBL" id="MFC5552219.1"/>
    </source>
</evidence>
<name>A0ABW0S6I5_9BURK</name>
<accession>A0ABW0S6I5</accession>
<evidence type="ECO:0000256" key="2">
    <source>
        <dbReference type="SAM" id="SignalP"/>
    </source>
</evidence>
<organism evidence="3 4">
    <name type="scientific">Massilia aerilata</name>
    <dbReference type="NCBI Taxonomy" id="453817"/>
    <lineage>
        <taxon>Bacteria</taxon>
        <taxon>Pseudomonadati</taxon>
        <taxon>Pseudomonadota</taxon>
        <taxon>Betaproteobacteria</taxon>
        <taxon>Burkholderiales</taxon>
        <taxon>Oxalobacteraceae</taxon>
        <taxon>Telluria group</taxon>
        <taxon>Massilia</taxon>
    </lineage>
</organism>
<comment type="caution">
    <text evidence="3">The sequence shown here is derived from an EMBL/GenBank/DDBJ whole genome shotgun (WGS) entry which is preliminary data.</text>
</comment>
<keyword evidence="2" id="KW-0732">Signal</keyword>
<dbReference type="RefSeq" id="WP_379777465.1">
    <property type="nucleotide sequence ID" value="NZ_JBHSMZ010000026.1"/>
</dbReference>
<evidence type="ECO:0000313" key="4">
    <source>
        <dbReference type="Proteomes" id="UP001596086"/>
    </source>
</evidence>
<evidence type="ECO:0000256" key="1">
    <source>
        <dbReference type="SAM" id="MobiDB-lite"/>
    </source>
</evidence>
<keyword evidence="4" id="KW-1185">Reference proteome</keyword>
<protein>
    <submittedName>
        <fullName evidence="3">Uncharacterized protein</fullName>
    </submittedName>
</protein>
<gene>
    <name evidence="3" type="ORF">ACFPO9_27195</name>
</gene>
<reference evidence="4" key="1">
    <citation type="journal article" date="2019" name="Int. J. Syst. Evol. Microbiol.">
        <title>The Global Catalogue of Microorganisms (GCM) 10K type strain sequencing project: providing services to taxonomists for standard genome sequencing and annotation.</title>
        <authorList>
            <consortium name="The Broad Institute Genomics Platform"/>
            <consortium name="The Broad Institute Genome Sequencing Center for Infectious Disease"/>
            <person name="Wu L."/>
            <person name="Ma J."/>
        </authorList>
    </citation>
    <scope>NUCLEOTIDE SEQUENCE [LARGE SCALE GENOMIC DNA]</scope>
    <source>
        <strain evidence="4">CGMCC 4.5798</strain>
    </source>
</reference>